<proteinExistence type="predicted"/>
<dbReference type="InterPro" id="IPR027417">
    <property type="entry name" value="P-loop_NTPase"/>
</dbReference>
<organism evidence="2 3">
    <name type="scientific">Pseudomyxococcus hansupus</name>
    <dbReference type="NCBI Taxonomy" id="1297742"/>
    <lineage>
        <taxon>Bacteria</taxon>
        <taxon>Pseudomonadati</taxon>
        <taxon>Myxococcota</taxon>
        <taxon>Myxococcia</taxon>
        <taxon>Myxococcales</taxon>
        <taxon>Cystobacterineae</taxon>
        <taxon>Myxococcaceae</taxon>
        <taxon>Pseudomyxococcus</taxon>
    </lineage>
</organism>
<accession>A0A0H4X2S9</accession>
<dbReference type="EMBL" id="CP012109">
    <property type="protein sequence ID" value="AKQ68178.1"/>
    <property type="molecule type" value="Genomic_DNA"/>
</dbReference>
<name>A0A0H4X2S9_9BACT</name>
<protein>
    <recommendedName>
        <fullName evidence="1">AAA+ ATPase domain-containing protein</fullName>
    </recommendedName>
</protein>
<dbReference type="GO" id="GO:0016887">
    <property type="term" value="F:ATP hydrolysis activity"/>
    <property type="evidence" value="ECO:0007669"/>
    <property type="project" value="InterPro"/>
</dbReference>
<dbReference type="KEGG" id="mym:A176_005090"/>
<dbReference type="STRING" id="1297742.A176_005090"/>
<dbReference type="Pfam" id="PF07728">
    <property type="entry name" value="AAA_5"/>
    <property type="match status" value="1"/>
</dbReference>
<dbReference type="InterPro" id="IPR011704">
    <property type="entry name" value="ATPase_dyneun-rel_AAA"/>
</dbReference>
<dbReference type="PANTHER" id="PTHR42759">
    <property type="entry name" value="MOXR FAMILY PROTEIN"/>
    <property type="match status" value="1"/>
</dbReference>
<dbReference type="AlphaFoldDB" id="A0A0H4X2S9"/>
<evidence type="ECO:0000259" key="1">
    <source>
        <dbReference type="SMART" id="SM00382"/>
    </source>
</evidence>
<dbReference type="PANTHER" id="PTHR42759:SF1">
    <property type="entry name" value="MAGNESIUM-CHELATASE SUBUNIT CHLD"/>
    <property type="match status" value="1"/>
</dbReference>
<feature type="domain" description="AAA+ ATPase" evidence="1">
    <location>
        <begin position="84"/>
        <end position="277"/>
    </location>
</feature>
<evidence type="ECO:0000313" key="2">
    <source>
        <dbReference type="EMBL" id="AKQ68178.1"/>
    </source>
</evidence>
<dbReference type="SUPFAM" id="SSF52540">
    <property type="entry name" value="P-loop containing nucleoside triphosphate hydrolases"/>
    <property type="match status" value="1"/>
</dbReference>
<dbReference type="Proteomes" id="UP000009026">
    <property type="component" value="Chromosome"/>
</dbReference>
<sequence length="795" mass="86164">MTLAATTCQLWPRQASATRRSTYQAVGKNEAPRTTMPLHALSQAVKGFFGYTSPVSTEPEDTPGGALFESGDVLIRRIIDAIRLRRPVLVTGPRGSGKSHCAREAIERCVDEGVIGGYHFVQGNREIGRDYLSEDSLTIRRERQNDPSSRPVAQVIDALLVRGTGDSERISKRRGKNEHFPGIPDGGALEWEASDWTVLFLDEINRFGDGVLDSLLSLTEERVIVRGGVKLHVPIIVVATANPPGYDATAKKLSPPLQARIARAYRVSQPTLETLSLTILPAQIQNYIALNRSSREGSNSATVSPDLTKLIAAASLCLWGAPSLSRKGVGFLTYATRQLLKEAMKADPVLSGAMVRLGELTSFGPDARSVGDWVGSAMGRALDREEDRLGATAQAAVAAPGVTHTDLIDASNEALASKVRENFNEGAEPLKAAEKETLVEQVVSRVLRQPAVRAVFLYPVESAALRLLALPPVVLDRPVEEVFGVLLLRDEPTPFNEGPVALELRKLVHGYLDKLPAEKSPQEITPGPCEVLRRTVKLLRSLLVESCIELGRMRDRDLIQRLASDVALGEGQPVIGQLRILERLSDELKTAARREQRWVLKQVGSYDQEEAVLQAAALFDGLFKVLQARVAEVRAQFAKHQVSLKDHLERAGHLHPALAPWASALSRAYRQQEVTGAVADALTTVLVAAAEALRDFGQAPVPPPLSTLSPLASDLLDRLSGGMGLRRGATQPGANVESELKTRLVVGGHSAMTDEDSSKVHVLAVQAQDVMKAEAVAKAHLEIDRIFAALTKQKA</sequence>
<evidence type="ECO:0000313" key="3">
    <source>
        <dbReference type="Proteomes" id="UP000009026"/>
    </source>
</evidence>
<dbReference type="PATRIC" id="fig|1297742.4.peg.5139"/>
<dbReference type="Gene3D" id="3.40.50.300">
    <property type="entry name" value="P-loop containing nucleotide triphosphate hydrolases"/>
    <property type="match status" value="1"/>
</dbReference>
<keyword evidence="3" id="KW-1185">Reference proteome</keyword>
<reference evidence="2 3" key="1">
    <citation type="journal article" date="2016" name="PLoS ONE">
        <title>Complete Genome Sequence and Comparative Genomics of a Novel Myxobacterium Myxococcus hansupus.</title>
        <authorList>
            <person name="Sharma G."/>
            <person name="Narwani T."/>
            <person name="Subramanian S."/>
        </authorList>
    </citation>
    <scope>NUCLEOTIDE SEQUENCE [LARGE SCALE GENOMIC DNA]</scope>
    <source>
        <strain evidence="3">mixupus</strain>
    </source>
</reference>
<dbReference type="eggNOG" id="ENOG503380P">
    <property type="taxonomic scope" value="Bacteria"/>
</dbReference>
<dbReference type="InterPro" id="IPR050764">
    <property type="entry name" value="CbbQ/NirQ/NorQ/GpvN"/>
</dbReference>
<dbReference type="InterPro" id="IPR003593">
    <property type="entry name" value="AAA+_ATPase"/>
</dbReference>
<dbReference type="SMART" id="SM00382">
    <property type="entry name" value="AAA"/>
    <property type="match status" value="1"/>
</dbReference>
<dbReference type="GO" id="GO:0005524">
    <property type="term" value="F:ATP binding"/>
    <property type="evidence" value="ECO:0007669"/>
    <property type="project" value="InterPro"/>
</dbReference>
<gene>
    <name evidence="2" type="ORF">A176_005090</name>
</gene>